<keyword evidence="1" id="KW-1133">Transmembrane helix</keyword>
<feature type="transmembrane region" description="Helical" evidence="1">
    <location>
        <begin position="311"/>
        <end position="331"/>
    </location>
</feature>
<dbReference type="EMBL" id="PCXU01000018">
    <property type="protein sequence ID" value="PIR43587.1"/>
    <property type="molecule type" value="Genomic_DNA"/>
</dbReference>
<keyword evidence="1" id="KW-0472">Membrane</keyword>
<name>A0A2H0RAT0_UNCKA</name>
<keyword evidence="1" id="KW-0812">Transmembrane</keyword>
<accession>A0A2H0RAT0</accession>
<dbReference type="AlphaFoldDB" id="A0A2H0RAT0"/>
<comment type="caution">
    <text evidence="3">The sequence shown here is derived from an EMBL/GenBank/DDBJ whole genome shotgun (WGS) entry which is preliminary data.</text>
</comment>
<feature type="transmembrane region" description="Helical" evidence="1">
    <location>
        <begin position="351"/>
        <end position="371"/>
    </location>
</feature>
<feature type="transmembrane region" description="Helical" evidence="1">
    <location>
        <begin position="68"/>
        <end position="88"/>
    </location>
</feature>
<feature type="transmembrane region" description="Helical" evidence="1">
    <location>
        <begin position="377"/>
        <end position="397"/>
    </location>
</feature>
<proteinExistence type="predicted"/>
<protein>
    <recommendedName>
        <fullName evidence="2">Glycosyltransferase RgtA/B/C/D-like domain-containing protein</fullName>
    </recommendedName>
</protein>
<sequence>MTKMNLLVIKKVLNKYYFLILTFLIIYFLYALFYKLGYEYSQPTADLWVNRAYRFFVSFKGKDYSGTYVFYHPGVTISWLVGAVIYYFPKYMMHRYGYTLDPLNSKIFPEFNFLALIPIEVVIFLSVMFVYFLIYKYVNKWVSLLFLFFISTEPFFIGNARSLHMDAFVAIFMFVSFISMLFFLYKNKLYLFIISCLFFALSLLTRSNSFILLPYIFLILLYKSFLETKQTKNIIYFFVFKAGAFLFISYVFVIIFWPTLWVDPIHPFIRMLQEGVFSTGLGDETSSRLIYFIDTSNNSLVTKLFHYPLQFVYRVNSFLALSFFYFLLIFLRPLSIKKIYIFVKQRKKVNLDTLMVLILGYIVFYTVVISYPDKMIFRYMLPIIPFVVFFVSFSLYRYISATYFNIKKIIIFVFFGFGTFILSYIVYPNSLVYYNPFLGGIKGSSRMVNTDQAGAGLSKIAYELNKNTRANDLSVAVYDAPVFKLYFYGKTKELKAYNPFTNIVDTDYVILGVQNDTNYFNPINSKYILVKSYKYLGQNQWYLYKKITN</sequence>
<evidence type="ECO:0000259" key="2">
    <source>
        <dbReference type="Pfam" id="PF13231"/>
    </source>
</evidence>
<evidence type="ECO:0000313" key="3">
    <source>
        <dbReference type="EMBL" id="PIR43587.1"/>
    </source>
</evidence>
<evidence type="ECO:0000256" key="1">
    <source>
        <dbReference type="SAM" id="Phobius"/>
    </source>
</evidence>
<feature type="transmembrane region" description="Helical" evidence="1">
    <location>
        <begin position="167"/>
        <end position="185"/>
    </location>
</feature>
<feature type="transmembrane region" description="Helical" evidence="1">
    <location>
        <begin position="234"/>
        <end position="257"/>
    </location>
</feature>
<dbReference type="Pfam" id="PF13231">
    <property type="entry name" value="PMT_2"/>
    <property type="match status" value="1"/>
</dbReference>
<feature type="transmembrane region" description="Helical" evidence="1">
    <location>
        <begin position="191"/>
        <end position="222"/>
    </location>
</feature>
<feature type="transmembrane region" description="Helical" evidence="1">
    <location>
        <begin position="12"/>
        <end position="33"/>
    </location>
</feature>
<gene>
    <name evidence="3" type="ORF">COV24_02060</name>
</gene>
<dbReference type="Proteomes" id="UP000230214">
    <property type="component" value="Unassembled WGS sequence"/>
</dbReference>
<dbReference type="InterPro" id="IPR038731">
    <property type="entry name" value="RgtA/B/C-like"/>
</dbReference>
<organism evidence="3 4">
    <name type="scientific">candidate division WWE3 bacterium CG10_big_fil_rev_8_21_14_0_10_32_10</name>
    <dbReference type="NCBI Taxonomy" id="1975090"/>
    <lineage>
        <taxon>Bacteria</taxon>
        <taxon>Katanobacteria</taxon>
    </lineage>
</organism>
<feature type="transmembrane region" description="Helical" evidence="1">
    <location>
        <begin position="409"/>
        <end position="427"/>
    </location>
</feature>
<reference evidence="3 4" key="1">
    <citation type="submission" date="2017-09" db="EMBL/GenBank/DDBJ databases">
        <title>Depth-based differentiation of microbial function through sediment-hosted aquifers and enrichment of novel symbionts in the deep terrestrial subsurface.</title>
        <authorList>
            <person name="Probst A.J."/>
            <person name="Ladd B."/>
            <person name="Jarett J.K."/>
            <person name="Geller-Mcgrath D.E."/>
            <person name="Sieber C.M."/>
            <person name="Emerson J.B."/>
            <person name="Anantharaman K."/>
            <person name="Thomas B.C."/>
            <person name="Malmstrom R."/>
            <person name="Stieglmeier M."/>
            <person name="Klingl A."/>
            <person name="Woyke T."/>
            <person name="Ryan C.M."/>
            <person name="Banfield J.F."/>
        </authorList>
    </citation>
    <scope>NUCLEOTIDE SEQUENCE [LARGE SCALE GENOMIC DNA]</scope>
    <source>
        <strain evidence="3">CG10_big_fil_rev_8_21_14_0_10_32_10</strain>
    </source>
</reference>
<feature type="transmembrane region" description="Helical" evidence="1">
    <location>
        <begin position="141"/>
        <end position="160"/>
    </location>
</feature>
<feature type="domain" description="Glycosyltransferase RgtA/B/C/D-like" evidence="2">
    <location>
        <begin position="106"/>
        <end position="246"/>
    </location>
</feature>
<feature type="transmembrane region" description="Helical" evidence="1">
    <location>
        <begin position="113"/>
        <end position="135"/>
    </location>
</feature>
<evidence type="ECO:0000313" key="4">
    <source>
        <dbReference type="Proteomes" id="UP000230214"/>
    </source>
</evidence>